<accession>A0A149TJR5</accession>
<evidence type="ECO:0000313" key="6">
    <source>
        <dbReference type="Proteomes" id="UP000075682"/>
    </source>
</evidence>
<dbReference type="PROSITE" id="PS50943">
    <property type="entry name" value="HTH_CROC1"/>
    <property type="match status" value="1"/>
</dbReference>
<dbReference type="InterPro" id="IPR001387">
    <property type="entry name" value="Cro/C1-type_HTH"/>
</dbReference>
<dbReference type="GO" id="GO:0003677">
    <property type="term" value="F:DNA binding"/>
    <property type="evidence" value="ECO:0007669"/>
    <property type="project" value="InterPro"/>
</dbReference>
<proteinExistence type="predicted"/>
<comment type="caution">
    <text evidence="4">The sequence shown here is derived from an EMBL/GenBank/DDBJ whole genome shotgun (WGS) entry which is preliminary data.</text>
</comment>
<dbReference type="OrthoDB" id="9797172at2"/>
<dbReference type="Proteomes" id="UP000075636">
    <property type="component" value="Unassembled WGS sequence"/>
</dbReference>
<sequence length="199" mass="22077">MPEKQSSSSDRARSETRSSAAAGPVDVHVGNRIRLRRTLMGLSQEKLGEALGLTFQQIQKYERGANRVGASRLYDLAQILDVPVGFFFDDMREAQESREFASRPFPETGRPFTPVFGQPKPFKGPVTGFAETQAAFGALPSRSAASPRLFDLPVDEAALFSRRETVDLVRSYYRIPDPAVRKRMLDLIRSLGAADPKTD</sequence>
<dbReference type="PANTHER" id="PTHR43236">
    <property type="entry name" value="ANTITOXIN HIGA1"/>
    <property type="match status" value="1"/>
</dbReference>
<evidence type="ECO:0000313" key="4">
    <source>
        <dbReference type="EMBL" id="KXV48590.1"/>
    </source>
</evidence>
<dbReference type="EMBL" id="LHZR01000102">
    <property type="protein sequence ID" value="KXV48590.1"/>
    <property type="molecule type" value="Genomic_DNA"/>
</dbReference>
<dbReference type="Gene3D" id="1.10.260.40">
    <property type="entry name" value="lambda repressor-like DNA-binding domains"/>
    <property type="match status" value="1"/>
</dbReference>
<dbReference type="KEGG" id="gal:A0U94_11335"/>
<evidence type="ECO:0000259" key="2">
    <source>
        <dbReference type="PROSITE" id="PS50943"/>
    </source>
</evidence>
<feature type="domain" description="HTH cro/C1-type" evidence="2">
    <location>
        <begin position="33"/>
        <end position="87"/>
    </location>
</feature>
<dbReference type="InterPro" id="IPR010982">
    <property type="entry name" value="Lambda_DNA-bd_dom_sf"/>
</dbReference>
<dbReference type="SUPFAM" id="SSF47413">
    <property type="entry name" value="lambda repressor-like DNA-binding domains"/>
    <property type="match status" value="1"/>
</dbReference>
<dbReference type="CDD" id="cd00093">
    <property type="entry name" value="HTH_XRE"/>
    <property type="match status" value="1"/>
</dbReference>
<dbReference type="Proteomes" id="UP000075682">
    <property type="component" value="Unassembled WGS sequence"/>
</dbReference>
<dbReference type="PATRIC" id="fig|318683.5.peg.1204"/>
<name>A0A149TJR5_9PROT</name>
<reference evidence="5 6" key="1">
    <citation type="submission" date="2015-06" db="EMBL/GenBank/DDBJ databases">
        <title>Improved classification and identification of acetic acid bacteria using matrix-assisted laser desorption/ionization time-of-flight mass spectrometry; Gluconobacter nephelii and Gluconobacter uchimurae are later heterotypic synonyms of Gluconobacter japonicus and Gluconobacter oxydans, respectively.</title>
        <authorList>
            <person name="Li L."/>
            <person name="Cleenwerck I."/>
            <person name="De Vuyst L."/>
            <person name="Vandamme P."/>
        </authorList>
    </citation>
    <scope>NUCLEOTIDE SEQUENCE [LARGE SCALE GENOMIC DNA]</scope>
    <source>
        <strain evidence="3 6">LMG 1356</strain>
        <strain evidence="4 5">LMG 1768</strain>
    </source>
</reference>
<evidence type="ECO:0000256" key="1">
    <source>
        <dbReference type="SAM" id="MobiDB-lite"/>
    </source>
</evidence>
<dbReference type="Pfam" id="PF01381">
    <property type="entry name" value="HTH_3"/>
    <property type="match status" value="1"/>
</dbReference>
<dbReference type="EMBL" id="LHZN01000131">
    <property type="protein sequence ID" value="KXV37966.1"/>
    <property type="molecule type" value="Genomic_DNA"/>
</dbReference>
<evidence type="ECO:0000313" key="5">
    <source>
        <dbReference type="Proteomes" id="UP000075636"/>
    </source>
</evidence>
<gene>
    <name evidence="3" type="ORF">AD941_08300</name>
    <name evidence="4" type="ORF">AD945_06640</name>
</gene>
<dbReference type="InterPro" id="IPR052345">
    <property type="entry name" value="Rad_response_metalloprotease"/>
</dbReference>
<dbReference type="PANTHER" id="PTHR43236:SF1">
    <property type="entry name" value="BLL7220 PROTEIN"/>
    <property type="match status" value="1"/>
</dbReference>
<dbReference type="AlphaFoldDB" id="A0A149TJR5"/>
<evidence type="ECO:0000313" key="3">
    <source>
        <dbReference type="EMBL" id="KXV37966.1"/>
    </source>
</evidence>
<dbReference type="STRING" id="318683.A0U94_11335"/>
<organism evidence="4 5">
    <name type="scientific">Gluconobacter albidus</name>
    <dbReference type="NCBI Taxonomy" id="318683"/>
    <lineage>
        <taxon>Bacteria</taxon>
        <taxon>Pseudomonadati</taxon>
        <taxon>Pseudomonadota</taxon>
        <taxon>Alphaproteobacteria</taxon>
        <taxon>Acetobacterales</taxon>
        <taxon>Acetobacteraceae</taxon>
        <taxon>Gluconobacter</taxon>
    </lineage>
</organism>
<protein>
    <submittedName>
        <fullName evidence="4">Transcriptional regulator</fullName>
    </submittedName>
</protein>
<dbReference type="SMART" id="SM00530">
    <property type="entry name" value="HTH_XRE"/>
    <property type="match status" value="1"/>
</dbReference>
<feature type="region of interest" description="Disordered" evidence="1">
    <location>
        <begin position="1"/>
        <end position="25"/>
    </location>
</feature>